<evidence type="ECO:0000256" key="1">
    <source>
        <dbReference type="SAM" id="SignalP"/>
    </source>
</evidence>
<feature type="chain" id="PRO_5041270124" evidence="1">
    <location>
        <begin position="19"/>
        <end position="108"/>
    </location>
</feature>
<feature type="signal peptide" evidence="1">
    <location>
        <begin position="1"/>
        <end position="18"/>
    </location>
</feature>
<protein>
    <submittedName>
        <fullName evidence="2">Uncharacterized protein</fullName>
    </submittedName>
</protein>
<dbReference type="AlphaFoldDB" id="A0AA39ZFG2"/>
<name>A0AA39ZFG2_9PEZI</name>
<reference evidence="2" key="1">
    <citation type="submission" date="2023-06" db="EMBL/GenBank/DDBJ databases">
        <title>Genome-scale phylogeny and comparative genomics of the fungal order Sordariales.</title>
        <authorList>
            <consortium name="Lawrence Berkeley National Laboratory"/>
            <person name="Hensen N."/>
            <person name="Bonometti L."/>
            <person name="Westerberg I."/>
            <person name="Brannstrom I.O."/>
            <person name="Guillou S."/>
            <person name="Cros-Aarteil S."/>
            <person name="Calhoun S."/>
            <person name="Haridas S."/>
            <person name="Kuo A."/>
            <person name="Mondo S."/>
            <person name="Pangilinan J."/>
            <person name="Riley R."/>
            <person name="Labutti K."/>
            <person name="Andreopoulos B."/>
            <person name="Lipzen A."/>
            <person name="Chen C."/>
            <person name="Yanf M."/>
            <person name="Daum C."/>
            <person name="Ng V."/>
            <person name="Clum A."/>
            <person name="Steindorff A."/>
            <person name="Ohm R."/>
            <person name="Martin F."/>
            <person name="Silar P."/>
            <person name="Natvig D."/>
            <person name="Lalanne C."/>
            <person name="Gautier V."/>
            <person name="Ament-Velasquez S.L."/>
            <person name="Kruys A."/>
            <person name="Hutchinson M.I."/>
            <person name="Powell A.J."/>
            <person name="Barry K."/>
            <person name="Miller A.N."/>
            <person name="Grigoriev I.V."/>
            <person name="Debuchy R."/>
            <person name="Gladieux P."/>
            <person name="Thoren M.H."/>
            <person name="Johannesson H."/>
        </authorList>
    </citation>
    <scope>NUCLEOTIDE SEQUENCE</scope>
    <source>
        <strain evidence="2">CBS 307.81</strain>
    </source>
</reference>
<dbReference type="EMBL" id="JAULSY010000036">
    <property type="protein sequence ID" value="KAK0670023.1"/>
    <property type="molecule type" value="Genomic_DNA"/>
</dbReference>
<accession>A0AA39ZFG2</accession>
<dbReference type="Proteomes" id="UP001174997">
    <property type="component" value="Unassembled WGS sequence"/>
</dbReference>
<keyword evidence="1" id="KW-0732">Signal</keyword>
<evidence type="ECO:0000313" key="2">
    <source>
        <dbReference type="EMBL" id="KAK0670023.1"/>
    </source>
</evidence>
<keyword evidence="3" id="KW-1185">Reference proteome</keyword>
<organism evidence="2 3">
    <name type="scientific">Cercophora samala</name>
    <dbReference type="NCBI Taxonomy" id="330535"/>
    <lineage>
        <taxon>Eukaryota</taxon>
        <taxon>Fungi</taxon>
        <taxon>Dikarya</taxon>
        <taxon>Ascomycota</taxon>
        <taxon>Pezizomycotina</taxon>
        <taxon>Sordariomycetes</taxon>
        <taxon>Sordariomycetidae</taxon>
        <taxon>Sordariales</taxon>
        <taxon>Lasiosphaeriaceae</taxon>
        <taxon>Cercophora</taxon>
    </lineage>
</organism>
<comment type="caution">
    <text evidence="2">The sequence shown here is derived from an EMBL/GenBank/DDBJ whole genome shotgun (WGS) entry which is preliminary data.</text>
</comment>
<gene>
    <name evidence="2" type="ORF">QBC41DRAFT_390525</name>
</gene>
<sequence>MKFTTTALLTTLLTTATALPWSFKSASNGKHSDEITLHLTLDNPTTTTHHRAPNSKSQEMKMIMGMSDICLRVCWPESPQCPAEWNPKNMGSDEDPCWTCCRKVNDDL</sequence>
<evidence type="ECO:0000313" key="3">
    <source>
        <dbReference type="Proteomes" id="UP001174997"/>
    </source>
</evidence>
<proteinExistence type="predicted"/>